<feature type="domain" description="4Fe-4S ferredoxin-type" evidence="8">
    <location>
        <begin position="347"/>
        <end position="380"/>
    </location>
</feature>
<dbReference type="InterPro" id="IPR046534">
    <property type="entry name" value="DUF6599"/>
</dbReference>
<keyword evidence="7" id="KW-0812">Transmembrane</keyword>
<dbReference type="PROSITE" id="PS00198">
    <property type="entry name" value="4FE4S_FER_1"/>
    <property type="match status" value="2"/>
</dbReference>
<feature type="domain" description="4Fe-4S ferredoxin-type" evidence="8">
    <location>
        <begin position="276"/>
        <end position="299"/>
    </location>
</feature>
<evidence type="ECO:0000256" key="3">
    <source>
        <dbReference type="ARBA" id="ARBA00022723"/>
    </source>
</evidence>
<feature type="domain" description="4Fe-4S ferredoxin-type" evidence="8">
    <location>
        <begin position="487"/>
        <end position="517"/>
    </location>
</feature>
<dbReference type="Pfam" id="PF12838">
    <property type="entry name" value="Fer4_7"/>
    <property type="match status" value="1"/>
</dbReference>
<feature type="transmembrane region" description="Helical" evidence="7">
    <location>
        <begin position="176"/>
        <end position="193"/>
    </location>
</feature>
<feature type="domain" description="4Fe-4S ferredoxin-type" evidence="8">
    <location>
        <begin position="242"/>
        <end position="272"/>
    </location>
</feature>
<dbReference type="Pfam" id="PF12800">
    <property type="entry name" value="Fer4_4"/>
    <property type="match status" value="3"/>
</dbReference>
<feature type="transmembrane region" description="Helical" evidence="7">
    <location>
        <begin position="17"/>
        <end position="33"/>
    </location>
</feature>
<dbReference type="Proteomes" id="UP000221734">
    <property type="component" value="Chromosome Kuenenia_stuttgartiensis_MBR1"/>
</dbReference>
<dbReference type="CDD" id="cd16373">
    <property type="entry name" value="DMSOR_beta_like"/>
    <property type="match status" value="1"/>
</dbReference>
<dbReference type="InterPro" id="IPR017900">
    <property type="entry name" value="4Fe4S_Fe_S_CS"/>
</dbReference>
<dbReference type="PANTHER" id="PTHR30176:SF3">
    <property type="entry name" value="FERREDOXIN-TYPE PROTEIN NAPH"/>
    <property type="match status" value="1"/>
</dbReference>
<proteinExistence type="predicted"/>
<keyword evidence="2" id="KW-0004">4Fe-4S</keyword>
<evidence type="ECO:0000256" key="4">
    <source>
        <dbReference type="ARBA" id="ARBA00022982"/>
    </source>
</evidence>
<keyword evidence="5" id="KW-0408">Iron</keyword>
<evidence type="ECO:0000256" key="1">
    <source>
        <dbReference type="ARBA" id="ARBA00022448"/>
    </source>
</evidence>
<evidence type="ECO:0000256" key="2">
    <source>
        <dbReference type="ARBA" id="ARBA00022485"/>
    </source>
</evidence>
<evidence type="ECO:0000313" key="10">
    <source>
        <dbReference type="Proteomes" id="UP000221734"/>
    </source>
</evidence>
<evidence type="ECO:0000256" key="7">
    <source>
        <dbReference type="SAM" id="Phobius"/>
    </source>
</evidence>
<keyword evidence="10" id="KW-1185">Reference proteome</keyword>
<keyword evidence="1" id="KW-0813">Transport</keyword>
<feature type="transmembrane region" description="Helical" evidence="7">
    <location>
        <begin position="54"/>
        <end position="75"/>
    </location>
</feature>
<evidence type="ECO:0000313" key="9">
    <source>
        <dbReference type="EMBL" id="SOH05481.1"/>
    </source>
</evidence>
<keyword evidence="7" id="KW-1133">Transmembrane helix</keyword>
<dbReference type="SUPFAM" id="SSF54862">
    <property type="entry name" value="4Fe-4S ferredoxins"/>
    <property type="match status" value="2"/>
</dbReference>
<gene>
    <name evidence="9" type="ORF">KSMBR1_3002</name>
</gene>
<evidence type="ECO:0000259" key="8">
    <source>
        <dbReference type="PROSITE" id="PS51379"/>
    </source>
</evidence>
<dbReference type="EMBL" id="LT934425">
    <property type="protein sequence ID" value="SOH05481.1"/>
    <property type="molecule type" value="Genomic_DNA"/>
</dbReference>
<dbReference type="PROSITE" id="PS51379">
    <property type="entry name" value="4FE4S_FER_2"/>
    <property type="match status" value="5"/>
</dbReference>
<keyword evidence="7" id="KW-0472">Membrane</keyword>
<dbReference type="InterPro" id="IPR051684">
    <property type="entry name" value="Electron_Trans/Redox"/>
</dbReference>
<dbReference type="KEGG" id="kst:KSMBR1_3002"/>
<name>A0A2C9CII8_KUEST</name>
<organism evidence="9 10">
    <name type="scientific">Kuenenia stuttgartiensis</name>
    <dbReference type="NCBI Taxonomy" id="174633"/>
    <lineage>
        <taxon>Bacteria</taxon>
        <taxon>Pseudomonadati</taxon>
        <taxon>Planctomycetota</taxon>
        <taxon>Candidatus Brocadiia</taxon>
        <taxon>Candidatus Brocadiales</taxon>
        <taxon>Candidatus Brocadiaceae</taxon>
        <taxon>Candidatus Kuenenia</taxon>
    </lineage>
</organism>
<keyword evidence="6" id="KW-0411">Iron-sulfur</keyword>
<sequence length="820" mass="93996">MQDKHTQNNWPFHFRRVIQYISFSAFIYLLLFLDPLTERDAPANIFLRMRPLSAIGAMMAVRAFIFNYWPAFIVLLLTIPFGRYFCAWICPLGTTIDITDRFFASFRKHAQRRLYDGRCLKYYLLAFLLLSLLLGLQCAGWFDPLSIATSVFAMSIHPYIIHLDDSLFVYLEHIPLLGYLFSFFHAFFQKILFAWHAPFFRSHGIILFAFVIIIAFGMVLRRYWCRNICPMGALFALFSDWSFFKRNVSSTCTSCGLCVEKCGMGAMESDGKSTKEGECILCMTCRKVCPEQSVTFRRFQPSLQKHAISLSRRAFVVSGITGAAIAPFLKLNYRKKINKETVSIIRPPGAVNEKEFIARCIRCGECMKVCKTNGLHPVLLEYGIEGIWTPQLIPRIGYCDYGCVLCTRVCPSGAIKPLPLEEKRWVALGKARIDHNRCIPWVGYSRLPELKKEWQDFNCGVCEEVCPVPTKAIHFNTYVDEQGREIRRPFVREDVCVGCGFCEKVCPVLGTSAIVVEGIQPQTTVKKERSVKIVSSGNFLPKTLGKWKRIAEPRIYEGGEKLYEYINGGAELYLAYSFIRVTNAEYGDDTGKRISIDVWEFETAEDAFGVFTKDRAGIGIPLGNRASLFENYLCVWNDVYCIKVAPWEGSISGGEITSFGKSIIDLMPYKKEILPDIVRYLPEDSLVKESLKFFHEKIILDNIYISDNFIEENVFHLSKQTDALIAEYKTREETAPLLLLLIKYPDRDATSIAFEAVVQLWRSWGEKETHSNAIHTFQNENGYFTSWLQEKHLLSATFLSQKKEEGEELLRRVLQNDKIK</sequence>
<dbReference type="GO" id="GO:0005886">
    <property type="term" value="C:plasma membrane"/>
    <property type="evidence" value="ECO:0007669"/>
    <property type="project" value="TreeGrafter"/>
</dbReference>
<dbReference type="Pfam" id="PF12801">
    <property type="entry name" value="Fer4_5"/>
    <property type="match status" value="2"/>
</dbReference>
<dbReference type="PANTHER" id="PTHR30176">
    <property type="entry name" value="FERREDOXIN-TYPE PROTEIN NAPH"/>
    <property type="match status" value="1"/>
</dbReference>
<dbReference type="GO" id="GO:0051539">
    <property type="term" value="F:4 iron, 4 sulfur cluster binding"/>
    <property type="evidence" value="ECO:0007669"/>
    <property type="project" value="UniProtKB-KW"/>
</dbReference>
<feature type="transmembrane region" description="Helical" evidence="7">
    <location>
        <begin position="205"/>
        <end position="224"/>
    </location>
</feature>
<reference evidence="10" key="1">
    <citation type="submission" date="2017-10" db="EMBL/GenBank/DDBJ databases">
        <authorList>
            <person name="Frank J."/>
        </authorList>
    </citation>
    <scope>NUCLEOTIDE SEQUENCE [LARGE SCALE GENOMIC DNA]</scope>
</reference>
<dbReference type="Gene3D" id="3.30.70.20">
    <property type="match status" value="3"/>
</dbReference>
<dbReference type="Pfam" id="PF20244">
    <property type="entry name" value="DUF6599"/>
    <property type="match status" value="1"/>
</dbReference>
<keyword evidence="4" id="KW-0249">Electron transport</keyword>
<feature type="transmembrane region" description="Helical" evidence="7">
    <location>
        <begin position="120"/>
        <end position="142"/>
    </location>
</feature>
<evidence type="ECO:0000256" key="5">
    <source>
        <dbReference type="ARBA" id="ARBA00023004"/>
    </source>
</evidence>
<dbReference type="OrthoDB" id="9810688at2"/>
<accession>A0A2C9CII8</accession>
<feature type="domain" description="4Fe-4S ferredoxin-type" evidence="8">
    <location>
        <begin position="388"/>
        <end position="420"/>
    </location>
</feature>
<dbReference type="AlphaFoldDB" id="A0A2C9CII8"/>
<dbReference type="GO" id="GO:0046872">
    <property type="term" value="F:metal ion binding"/>
    <property type="evidence" value="ECO:0007669"/>
    <property type="project" value="UniProtKB-KW"/>
</dbReference>
<evidence type="ECO:0000256" key="6">
    <source>
        <dbReference type="ARBA" id="ARBA00023014"/>
    </source>
</evidence>
<protein>
    <recommendedName>
        <fullName evidence="8">4Fe-4S ferredoxin-type domain-containing protein</fullName>
    </recommendedName>
</protein>
<dbReference type="InterPro" id="IPR017896">
    <property type="entry name" value="4Fe4S_Fe-S-bd"/>
</dbReference>
<keyword evidence="3" id="KW-0479">Metal-binding</keyword>